<evidence type="ECO:0000313" key="5">
    <source>
        <dbReference type="EMBL" id="CCH66483.1"/>
    </source>
</evidence>
<dbReference type="SUPFAM" id="SSF48371">
    <property type="entry name" value="ARM repeat"/>
    <property type="match status" value="1"/>
</dbReference>
<keyword evidence="3" id="KW-0605">Phycobilisome</keyword>
<evidence type="ECO:0000313" key="6">
    <source>
        <dbReference type="Proteomes" id="UP000053051"/>
    </source>
</evidence>
<dbReference type="InterPro" id="IPR011989">
    <property type="entry name" value="ARM-like"/>
</dbReference>
<dbReference type="GO" id="GO:0030089">
    <property type="term" value="C:phycobilisome"/>
    <property type="evidence" value="ECO:0007669"/>
    <property type="project" value="UniProtKB-KW"/>
</dbReference>
<keyword evidence="6" id="KW-1185">Reference proteome</keyword>
<dbReference type="STRING" id="1165094.RINTHH_3280"/>
<evidence type="ECO:0000256" key="1">
    <source>
        <dbReference type="ARBA" id="ARBA00009299"/>
    </source>
</evidence>
<evidence type="ECO:0000256" key="4">
    <source>
        <dbReference type="ARBA" id="ARBA00023239"/>
    </source>
</evidence>
<name>M1WZ38_9NOST</name>
<dbReference type="Gene3D" id="1.25.10.10">
    <property type="entry name" value="Leucine-rich Repeat Variant"/>
    <property type="match status" value="1"/>
</dbReference>
<dbReference type="OrthoDB" id="508269at2"/>
<comment type="caution">
    <text evidence="5">The sequence shown here is derived from an EMBL/GenBank/DDBJ whole genome shotgun (WGS) entry which is preliminary data.</text>
</comment>
<reference evidence="6" key="2">
    <citation type="submission" date="2016-01" db="EMBL/GenBank/DDBJ databases">
        <title>Diatom-associated endosymboitic cyanobacterium lacks core nitrogen metabolism enzymes.</title>
        <authorList>
            <person name="Hilton J.A."/>
            <person name="Foster R.A."/>
            <person name="Tripp H.J."/>
            <person name="Carter B.J."/>
            <person name="Zehr J.P."/>
            <person name="Villareal T.A."/>
        </authorList>
    </citation>
    <scope>NUCLEOTIDE SEQUENCE [LARGE SCALE GENOMIC DNA]</scope>
    <source>
        <strain evidence="6">HH01</strain>
    </source>
</reference>
<evidence type="ECO:0000256" key="3">
    <source>
        <dbReference type="ARBA" id="ARBA00022738"/>
    </source>
</evidence>
<organism evidence="5 6">
    <name type="scientific">Richelia intracellularis HH01</name>
    <dbReference type="NCBI Taxonomy" id="1165094"/>
    <lineage>
        <taxon>Bacteria</taxon>
        <taxon>Bacillati</taxon>
        <taxon>Cyanobacteriota</taxon>
        <taxon>Cyanophyceae</taxon>
        <taxon>Nostocales</taxon>
        <taxon>Nostocaceae</taxon>
        <taxon>Richelia</taxon>
    </lineage>
</organism>
<dbReference type="AlphaFoldDB" id="M1WZ38"/>
<evidence type="ECO:0000256" key="2">
    <source>
        <dbReference type="ARBA" id="ARBA00022549"/>
    </source>
</evidence>
<reference evidence="5 6" key="1">
    <citation type="submission" date="2012-05" db="EMBL/GenBank/DDBJ databases">
        <authorList>
            <person name="Hilton J."/>
        </authorList>
    </citation>
    <scope>NUCLEOTIDE SEQUENCE [LARGE SCALE GENOMIC DNA]</scope>
    <source>
        <strain evidence="5 6">HH01</strain>
    </source>
</reference>
<dbReference type="InterPro" id="IPR016024">
    <property type="entry name" value="ARM-type_fold"/>
</dbReference>
<dbReference type="GO" id="GO:0016829">
    <property type="term" value="F:lyase activity"/>
    <property type="evidence" value="ECO:0007669"/>
    <property type="project" value="UniProtKB-KW"/>
</dbReference>
<protein>
    <submittedName>
        <fullName evidence="5">Phycocyanin alpha phycocyanobilin lyase related protein NblB</fullName>
    </submittedName>
</protein>
<keyword evidence="4 5" id="KW-0456">Lyase</keyword>
<accession>M1WZ38</accession>
<sequence length="67" mass="7800">MIRWIILLQFVQSDDWLVRQRLAEALGNLPSPKTIPALKFLEKYNNHNVVEAARLSLSRLSRAKEQI</sequence>
<dbReference type="Pfam" id="PF13646">
    <property type="entry name" value="HEAT_2"/>
    <property type="match status" value="1"/>
</dbReference>
<comment type="similarity">
    <text evidence="1">Belongs to the CpcE/RpcE/PecE family.</text>
</comment>
<dbReference type="Proteomes" id="UP000053051">
    <property type="component" value="Unassembled WGS sequence"/>
</dbReference>
<gene>
    <name evidence="5" type="ORF">RINTHH_3280</name>
</gene>
<keyword evidence="2" id="KW-0042">Antenna complex</keyword>
<dbReference type="EMBL" id="CAIY01000016">
    <property type="protein sequence ID" value="CCH66483.1"/>
    <property type="molecule type" value="Genomic_DNA"/>
</dbReference>
<proteinExistence type="inferred from homology"/>